<proteinExistence type="predicted"/>
<sequence>MNSAFYCRFLLDCVDVYSIMKSVCKRKWV</sequence>
<evidence type="ECO:0000313" key="1">
    <source>
        <dbReference type="EMBL" id="JAH13970.1"/>
    </source>
</evidence>
<dbReference type="EMBL" id="GBXM01094607">
    <property type="protein sequence ID" value="JAH13970.1"/>
    <property type="molecule type" value="Transcribed_RNA"/>
</dbReference>
<organism evidence="1">
    <name type="scientific">Anguilla anguilla</name>
    <name type="common">European freshwater eel</name>
    <name type="synonym">Muraena anguilla</name>
    <dbReference type="NCBI Taxonomy" id="7936"/>
    <lineage>
        <taxon>Eukaryota</taxon>
        <taxon>Metazoa</taxon>
        <taxon>Chordata</taxon>
        <taxon>Craniata</taxon>
        <taxon>Vertebrata</taxon>
        <taxon>Euteleostomi</taxon>
        <taxon>Actinopterygii</taxon>
        <taxon>Neopterygii</taxon>
        <taxon>Teleostei</taxon>
        <taxon>Anguilliformes</taxon>
        <taxon>Anguillidae</taxon>
        <taxon>Anguilla</taxon>
    </lineage>
</organism>
<protein>
    <submittedName>
        <fullName evidence="1">Uncharacterized protein</fullName>
    </submittedName>
</protein>
<accession>A0A0E9QCC5</accession>
<dbReference type="AlphaFoldDB" id="A0A0E9QCC5"/>
<reference evidence="1" key="2">
    <citation type="journal article" date="2015" name="Fish Shellfish Immunol.">
        <title>Early steps in the European eel (Anguilla anguilla)-Vibrio vulnificus interaction in the gills: Role of the RtxA13 toxin.</title>
        <authorList>
            <person name="Callol A."/>
            <person name="Pajuelo D."/>
            <person name="Ebbesson L."/>
            <person name="Teles M."/>
            <person name="MacKenzie S."/>
            <person name="Amaro C."/>
        </authorList>
    </citation>
    <scope>NUCLEOTIDE SEQUENCE</scope>
</reference>
<reference evidence="1" key="1">
    <citation type="submission" date="2014-11" db="EMBL/GenBank/DDBJ databases">
        <authorList>
            <person name="Amaro Gonzalez C."/>
        </authorList>
    </citation>
    <scope>NUCLEOTIDE SEQUENCE</scope>
</reference>
<name>A0A0E9QCC5_ANGAN</name>